<dbReference type="Pfam" id="PF07702">
    <property type="entry name" value="UTRA"/>
    <property type="match status" value="1"/>
</dbReference>
<accession>A0A975XZF5</accession>
<dbReference type="SMART" id="SM00866">
    <property type="entry name" value="UTRA"/>
    <property type="match status" value="1"/>
</dbReference>
<dbReference type="KEGG" id="nps:KRR39_18055"/>
<dbReference type="Proteomes" id="UP000683575">
    <property type="component" value="Chromosome"/>
</dbReference>
<keyword evidence="3" id="KW-0804">Transcription</keyword>
<keyword evidence="1" id="KW-0805">Transcription regulation</keyword>
<sequence>MSALQVKVMIDRQSPVPLYHQLAEQFSNAITVGQLQPGDAFENEIAVAERLQVSRPTVRRAIQELVDQGLLLRRRGLGTTVANSKVHRKFELTSLYDDLARDKRHPRTTVLDHAIRTNERAASALDLGADVPLLHLVRVRYAGDTPLALMTNWLPPGLSDLTREDLEDQGLYACLRDRGVKPVVAQQNIGARMPTTLERRHLEIRGSQPVLTMTRMAFDASGKAVEFGDHSYRASDYTIDLMVDER</sequence>
<dbReference type="CDD" id="cd07377">
    <property type="entry name" value="WHTH_GntR"/>
    <property type="match status" value="1"/>
</dbReference>
<reference evidence="5" key="1">
    <citation type="submission" date="2021-06" db="EMBL/GenBank/DDBJ databases">
        <title>Complete genome sequence of Nocardioides sp. G188.</title>
        <authorList>
            <person name="Im W.-T."/>
        </authorList>
    </citation>
    <scope>NUCLEOTIDE SEQUENCE</scope>
    <source>
        <strain evidence="5">G188</strain>
    </source>
</reference>
<dbReference type="EMBL" id="CP077062">
    <property type="protein sequence ID" value="QWZ07343.1"/>
    <property type="molecule type" value="Genomic_DNA"/>
</dbReference>
<name>A0A975XZF5_9ACTN</name>
<keyword evidence="2" id="KW-0238">DNA-binding</keyword>
<proteinExistence type="predicted"/>
<evidence type="ECO:0000259" key="4">
    <source>
        <dbReference type="PROSITE" id="PS50949"/>
    </source>
</evidence>
<dbReference type="GO" id="GO:0045892">
    <property type="term" value="P:negative regulation of DNA-templated transcription"/>
    <property type="evidence" value="ECO:0007669"/>
    <property type="project" value="TreeGrafter"/>
</dbReference>
<keyword evidence="6" id="KW-1185">Reference proteome</keyword>
<dbReference type="GO" id="GO:0003700">
    <property type="term" value="F:DNA-binding transcription factor activity"/>
    <property type="evidence" value="ECO:0007669"/>
    <property type="project" value="InterPro"/>
</dbReference>
<organism evidence="5 6">
    <name type="scientific">Nocardioides panacis</name>
    <dbReference type="NCBI Taxonomy" id="2849501"/>
    <lineage>
        <taxon>Bacteria</taxon>
        <taxon>Bacillati</taxon>
        <taxon>Actinomycetota</taxon>
        <taxon>Actinomycetes</taxon>
        <taxon>Propionibacteriales</taxon>
        <taxon>Nocardioidaceae</taxon>
        <taxon>Nocardioides</taxon>
    </lineage>
</organism>
<dbReference type="InterPro" id="IPR011663">
    <property type="entry name" value="UTRA"/>
</dbReference>
<evidence type="ECO:0000256" key="1">
    <source>
        <dbReference type="ARBA" id="ARBA00023015"/>
    </source>
</evidence>
<evidence type="ECO:0000313" key="6">
    <source>
        <dbReference type="Proteomes" id="UP000683575"/>
    </source>
</evidence>
<dbReference type="GO" id="GO:0003677">
    <property type="term" value="F:DNA binding"/>
    <property type="evidence" value="ECO:0007669"/>
    <property type="project" value="UniProtKB-KW"/>
</dbReference>
<evidence type="ECO:0000256" key="3">
    <source>
        <dbReference type="ARBA" id="ARBA00023163"/>
    </source>
</evidence>
<protein>
    <submittedName>
        <fullName evidence="5">GntR family transcriptional regulator</fullName>
    </submittedName>
</protein>
<dbReference type="PANTHER" id="PTHR44846">
    <property type="entry name" value="MANNOSYL-D-GLYCERATE TRANSPORT/METABOLISM SYSTEM REPRESSOR MNGR-RELATED"/>
    <property type="match status" value="1"/>
</dbReference>
<evidence type="ECO:0000313" key="5">
    <source>
        <dbReference type="EMBL" id="QWZ07343.1"/>
    </source>
</evidence>
<dbReference type="AlphaFoldDB" id="A0A975XZF5"/>
<feature type="domain" description="HTH gntR-type" evidence="4">
    <location>
        <begin position="16"/>
        <end position="84"/>
    </location>
</feature>
<dbReference type="InterPro" id="IPR050679">
    <property type="entry name" value="Bact_HTH_transcr_reg"/>
</dbReference>
<dbReference type="PROSITE" id="PS50949">
    <property type="entry name" value="HTH_GNTR"/>
    <property type="match status" value="1"/>
</dbReference>
<dbReference type="RefSeq" id="WP_216938854.1">
    <property type="nucleotide sequence ID" value="NZ_CP077062.1"/>
</dbReference>
<dbReference type="PANTHER" id="PTHR44846:SF17">
    <property type="entry name" value="GNTR-FAMILY TRANSCRIPTIONAL REGULATOR"/>
    <property type="match status" value="1"/>
</dbReference>
<dbReference type="InterPro" id="IPR000524">
    <property type="entry name" value="Tscrpt_reg_HTH_GntR"/>
</dbReference>
<gene>
    <name evidence="5" type="ORF">KRR39_18055</name>
</gene>
<dbReference type="Pfam" id="PF00392">
    <property type="entry name" value="GntR"/>
    <property type="match status" value="1"/>
</dbReference>
<dbReference type="SMART" id="SM00345">
    <property type="entry name" value="HTH_GNTR"/>
    <property type="match status" value="1"/>
</dbReference>
<evidence type="ECO:0000256" key="2">
    <source>
        <dbReference type="ARBA" id="ARBA00023125"/>
    </source>
</evidence>